<sequence length="69" mass="7970">MSVKYAIAVDGGFFCEEGTCKLRVADTFEKEVEADLIAQTMENLGEFAECIEIAPQFWEQKHHLRKRNF</sequence>
<evidence type="ECO:0000313" key="2">
    <source>
        <dbReference type="Proteomes" id="UP000225766"/>
    </source>
</evidence>
<evidence type="ECO:0000313" key="1">
    <source>
        <dbReference type="EMBL" id="PGT99430.1"/>
    </source>
</evidence>
<comment type="caution">
    <text evidence="1">The sequence shown here is derived from an EMBL/GenBank/DDBJ whole genome shotgun (WGS) entry which is preliminary data.</text>
</comment>
<proteinExistence type="predicted"/>
<reference evidence="1 2" key="1">
    <citation type="submission" date="2017-09" db="EMBL/GenBank/DDBJ databases">
        <title>Large-scale bioinformatics analysis of Bacillus genomes uncovers conserved roles of natural products in bacterial physiology.</title>
        <authorList>
            <consortium name="Agbiome Team Llc"/>
            <person name="Bleich R.M."/>
            <person name="Grubbs K.J."/>
            <person name="Santa Maria K.C."/>
            <person name="Allen S.E."/>
            <person name="Farag S."/>
            <person name="Shank E.A."/>
            <person name="Bowers A."/>
        </authorList>
    </citation>
    <scope>NUCLEOTIDE SEQUENCE [LARGE SCALE GENOMIC DNA]</scope>
    <source>
        <strain evidence="1 2">AFS040105</strain>
    </source>
</reference>
<dbReference type="EMBL" id="NUMG01000027">
    <property type="protein sequence ID" value="PGT99430.1"/>
    <property type="molecule type" value="Genomic_DNA"/>
</dbReference>
<organism evidence="1 2">
    <name type="scientific">Bacillus cereus</name>
    <dbReference type="NCBI Taxonomy" id="1396"/>
    <lineage>
        <taxon>Bacteria</taxon>
        <taxon>Bacillati</taxon>
        <taxon>Bacillota</taxon>
        <taxon>Bacilli</taxon>
        <taxon>Bacillales</taxon>
        <taxon>Bacillaceae</taxon>
        <taxon>Bacillus</taxon>
        <taxon>Bacillus cereus group</taxon>
    </lineage>
</organism>
<dbReference type="Proteomes" id="UP000225766">
    <property type="component" value="Unassembled WGS sequence"/>
</dbReference>
<protein>
    <submittedName>
        <fullName evidence="1">Uncharacterized protein</fullName>
    </submittedName>
</protein>
<gene>
    <name evidence="1" type="ORF">COD19_19095</name>
</gene>
<dbReference type="RefSeq" id="WP_098858860.1">
    <property type="nucleotide sequence ID" value="NZ_NUMG01000027.1"/>
</dbReference>
<accession>A0A2C1LP34</accession>
<name>A0A2C1LP34_BACCE</name>
<dbReference type="AlphaFoldDB" id="A0A2C1LP34"/>